<dbReference type="RefSeq" id="WP_071468351.1">
    <property type="nucleotide sequence ID" value="NZ_MEHT01000005.1"/>
</dbReference>
<dbReference type="GO" id="GO:0009289">
    <property type="term" value="C:pilus"/>
    <property type="evidence" value="ECO:0007669"/>
    <property type="project" value="InterPro"/>
</dbReference>
<dbReference type="Pfam" id="PF07012">
    <property type="entry name" value="Curlin_rpt"/>
    <property type="match status" value="1"/>
</dbReference>
<evidence type="ECO:0000256" key="2">
    <source>
        <dbReference type="ARBA" id="ARBA00022729"/>
    </source>
</evidence>
<keyword evidence="2 3" id="KW-0732">Signal</keyword>
<gene>
    <name evidence="4" type="ORF">LY56_02049</name>
</gene>
<reference evidence="4 5" key="1">
    <citation type="submission" date="2018-06" db="EMBL/GenBank/DDBJ databases">
        <title>Genomic Encyclopedia of Archaeal and Bacterial Type Strains, Phase II (KMG-II): from individual species to whole genera.</title>
        <authorList>
            <person name="Goeker M."/>
        </authorList>
    </citation>
    <scope>NUCLEOTIDE SEQUENCE [LARGE SCALE GENOMIC DNA]</scope>
    <source>
        <strain evidence="4 5">DSM 13087</strain>
    </source>
</reference>
<dbReference type="STRING" id="121821.GCA_001870675_01614"/>
<accession>A0A2W7Q1B6</accession>
<dbReference type="Proteomes" id="UP000249364">
    <property type="component" value="Unassembled WGS sequence"/>
</dbReference>
<comment type="similarity">
    <text evidence="1">Belongs to the CsgA/CsgB family.</text>
</comment>
<feature type="chain" id="PRO_5015975042" evidence="3">
    <location>
        <begin position="33"/>
        <end position="150"/>
    </location>
</feature>
<proteinExistence type="inferred from homology"/>
<evidence type="ECO:0000313" key="5">
    <source>
        <dbReference type="Proteomes" id="UP000249364"/>
    </source>
</evidence>
<dbReference type="InterPro" id="IPR009742">
    <property type="entry name" value="Curlin_rpt"/>
</dbReference>
<evidence type="ECO:0000313" key="4">
    <source>
        <dbReference type="EMBL" id="PZX42354.1"/>
    </source>
</evidence>
<protein>
    <submittedName>
        <fullName evidence="4">Curlin associated repeat-containing protein</fullName>
    </submittedName>
</protein>
<dbReference type="GO" id="GO:0007155">
    <property type="term" value="P:cell adhesion"/>
    <property type="evidence" value="ECO:0007669"/>
    <property type="project" value="InterPro"/>
</dbReference>
<dbReference type="AlphaFoldDB" id="A0A2W7Q1B6"/>
<evidence type="ECO:0000256" key="1">
    <source>
        <dbReference type="ARBA" id="ARBA00009766"/>
    </source>
</evidence>
<feature type="signal peptide" evidence="3">
    <location>
        <begin position="1"/>
        <end position="32"/>
    </location>
</feature>
<name>A0A2W7Q1B6_9RHOB</name>
<comment type="caution">
    <text evidence="4">The sequence shown here is derived from an EMBL/GenBank/DDBJ whole genome shotgun (WGS) entry which is preliminary data.</text>
</comment>
<evidence type="ECO:0000256" key="3">
    <source>
        <dbReference type="SAM" id="SignalP"/>
    </source>
</evidence>
<sequence>MFSKILKHLSPRVAHMAALACLMAVPATDALAKSPSFGHLACMARDLPRMQEARLPLSVYCAHRSGALRVATGRGNSAMVQQNGARHSAQVQQGGANNHAELYQRGRGHSANLVQEGGHNSQMIFQFGRGTQADIHQTGGQSGVLIQFGW</sequence>
<dbReference type="EMBL" id="QKZQ01000008">
    <property type="protein sequence ID" value="PZX42354.1"/>
    <property type="molecule type" value="Genomic_DNA"/>
</dbReference>
<dbReference type="OrthoDB" id="7864851at2"/>
<organism evidence="4 5">
    <name type="scientific">Roseinatronobacter thiooxidans</name>
    <dbReference type="NCBI Taxonomy" id="121821"/>
    <lineage>
        <taxon>Bacteria</taxon>
        <taxon>Pseudomonadati</taxon>
        <taxon>Pseudomonadota</taxon>
        <taxon>Alphaproteobacteria</taxon>
        <taxon>Rhodobacterales</taxon>
        <taxon>Paracoccaceae</taxon>
        <taxon>Roseinatronobacter</taxon>
    </lineage>
</organism>
<keyword evidence="5" id="KW-1185">Reference proteome</keyword>